<name>A0A2M9BP45_9BACT</name>
<dbReference type="AlphaFoldDB" id="A0A2M9BP45"/>
<gene>
    <name evidence="2" type="ORF">CLV45_1128</name>
</gene>
<dbReference type="Proteomes" id="UP000228535">
    <property type="component" value="Unassembled WGS sequence"/>
</dbReference>
<keyword evidence="1" id="KW-0732">Signal</keyword>
<keyword evidence="3" id="KW-1185">Reference proteome</keyword>
<evidence type="ECO:0000256" key="1">
    <source>
        <dbReference type="SAM" id="SignalP"/>
    </source>
</evidence>
<accession>A0A2M9BP45</accession>
<reference evidence="2 3" key="1">
    <citation type="submission" date="2017-11" db="EMBL/GenBank/DDBJ databases">
        <title>Genomic Encyclopedia of Archaeal and Bacterial Type Strains, Phase II (KMG-II): From Individual Species to Whole Genera.</title>
        <authorList>
            <person name="Goeker M."/>
        </authorList>
    </citation>
    <scope>NUCLEOTIDE SEQUENCE [LARGE SCALE GENOMIC DNA]</scope>
    <source>
        <strain evidence="2 3">DSM 11115</strain>
    </source>
</reference>
<feature type="chain" id="PRO_5014851136" description="DUF3108 domain-containing protein" evidence="1">
    <location>
        <begin position="28"/>
        <end position="248"/>
    </location>
</feature>
<feature type="signal peptide" evidence="1">
    <location>
        <begin position="1"/>
        <end position="27"/>
    </location>
</feature>
<evidence type="ECO:0000313" key="2">
    <source>
        <dbReference type="EMBL" id="PJJ59707.1"/>
    </source>
</evidence>
<evidence type="ECO:0000313" key="3">
    <source>
        <dbReference type="Proteomes" id="UP000228535"/>
    </source>
</evidence>
<protein>
    <recommendedName>
        <fullName evidence="4">DUF3108 domain-containing protein</fullName>
    </recommendedName>
</protein>
<evidence type="ECO:0008006" key="4">
    <source>
        <dbReference type="Google" id="ProtNLM"/>
    </source>
</evidence>
<proteinExistence type="predicted"/>
<sequence>MLVNPLRVGPRAILTALLLICCLATQAQHLYSPAASPTPDRPSTHGMLIFGTQQVFASHLPMFHSPHNYQVVLELELGDSAQTSYRASRQLFPQETVYTLEPEPFVLPELVQQPRPFRATLYRGHFERGGTPIARQLTVRIKQVLYFEQLNPKAHPRPALLLLGQGFEQFVVHRVAGRPDFDQVVQLREQSRVGILGRPEPPLQVFFIKAAKLPLQAGQELRLRPAAGGKPSSRRVSHSLYLEHDDLR</sequence>
<dbReference type="EMBL" id="PGFA01000001">
    <property type="protein sequence ID" value="PJJ59707.1"/>
    <property type="molecule type" value="Genomic_DNA"/>
</dbReference>
<organism evidence="2 3">
    <name type="scientific">Hymenobacter chitinivorans DSM 11115</name>
    <dbReference type="NCBI Taxonomy" id="1121954"/>
    <lineage>
        <taxon>Bacteria</taxon>
        <taxon>Pseudomonadati</taxon>
        <taxon>Bacteroidota</taxon>
        <taxon>Cytophagia</taxon>
        <taxon>Cytophagales</taxon>
        <taxon>Hymenobacteraceae</taxon>
        <taxon>Hymenobacter</taxon>
    </lineage>
</organism>
<comment type="caution">
    <text evidence="2">The sequence shown here is derived from an EMBL/GenBank/DDBJ whole genome shotgun (WGS) entry which is preliminary data.</text>
</comment>